<comment type="caution">
    <text evidence="1">The sequence shown here is derived from an EMBL/GenBank/DDBJ whole genome shotgun (WGS) entry which is preliminary data.</text>
</comment>
<evidence type="ECO:0000313" key="1">
    <source>
        <dbReference type="EMBL" id="OTG65021.1"/>
    </source>
</evidence>
<gene>
    <name evidence="1" type="ORF">B9T28_09480</name>
</gene>
<name>A0A1Y3CGI9_9GAMM</name>
<protein>
    <submittedName>
        <fullName evidence="1">Uncharacterized protein</fullName>
    </submittedName>
</protein>
<organism evidence="1 2">
    <name type="scientific">Acinetobacter silvestris</name>
    <dbReference type="NCBI Taxonomy" id="1977882"/>
    <lineage>
        <taxon>Bacteria</taxon>
        <taxon>Pseudomonadati</taxon>
        <taxon>Pseudomonadota</taxon>
        <taxon>Gammaproteobacteria</taxon>
        <taxon>Moraxellales</taxon>
        <taxon>Moraxellaceae</taxon>
        <taxon>Acinetobacter</taxon>
    </lineage>
</organism>
<dbReference type="OrthoDB" id="6710935at2"/>
<dbReference type="EMBL" id="NEGB01000005">
    <property type="protein sequence ID" value="OTG65021.1"/>
    <property type="molecule type" value="Genomic_DNA"/>
</dbReference>
<keyword evidence="2" id="KW-1185">Reference proteome</keyword>
<dbReference type="Proteomes" id="UP000242765">
    <property type="component" value="Unassembled WGS sequence"/>
</dbReference>
<reference evidence="1 2" key="1">
    <citation type="submission" date="2017-04" db="EMBL/GenBank/DDBJ databases">
        <title>High diversity of culturable Acinetobacter species in natural soil and water ecosystems.</title>
        <authorList>
            <person name="Nemec A."/>
            <person name="Radolfova-Krizova L."/>
        </authorList>
    </citation>
    <scope>NUCLEOTIDE SEQUENCE [LARGE SCALE GENOMIC DNA]</scope>
    <source>
        <strain evidence="1 2">ANC 4999</strain>
    </source>
</reference>
<dbReference type="RefSeq" id="WP_086203744.1">
    <property type="nucleotide sequence ID" value="NZ_NEGB01000005.1"/>
</dbReference>
<accession>A0A1Y3CGI9</accession>
<dbReference type="AlphaFoldDB" id="A0A1Y3CGI9"/>
<evidence type="ECO:0000313" key="2">
    <source>
        <dbReference type="Proteomes" id="UP000242765"/>
    </source>
</evidence>
<proteinExistence type="predicted"/>
<sequence length="222" mass="25798">MTQTAQHQYIIQTSTLENSLSYLFSPFINAILNQKTIYIAPRQNIVEHVYAEYFRLDALKLNKCQTLIEMDMDLDLVSSEFNATEFRIYALAKALLDPNCQHIFLIGQSGLDAGIKQQIAEMAKIKIDEIKIRQEHFNLNLIDFKTLFWKKKSEDSAELCKSITQANAPLISQQFNMKLHDAERLIDDLMYSEHLLEKLSVFGEFTETIFKHTFKSEKEVYS</sequence>